<proteinExistence type="predicted"/>
<gene>
    <name evidence="1" type="ORF">ES332_D13G179100v1</name>
</gene>
<organism evidence="1 2">
    <name type="scientific">Gossypium tomentosum</name>
    <name type="common">Hawaiian cotton</name>
    <name type="synonym">Gossypium sandvicense</name>
    <dbReference type="NCBI Taxonomy" id="34277"/>
    <lineage>
        <taxon>Eukaryota</taxon>
        <taxon>Viridiplantae</taxon>
        <taxon>Streptophyta</taxon>
        <taxon>Embryophyta</taxon>
        <taxon>Tracheophyta</taxon>
        <taxon>Spermatophyta</taxon>
        <taxon>Magnoliopsida</taxon>
        <taxon>eudicotyledons</taxon>
        <taxon>Gunneridae</taxon>
        <taxon>Pentapetalae</taxon>
        <taxon>rosids</taxon>
        <taxon>malvids</taxon>
        <taxon>Malvales</taxon>
        <taxon>Malvaceae</taxon>
        <taxon>Malvoideae</taxon>
        <taxon>Gossypium</taxon>
    </lineage>
</organism>
<dbReference type="EMBL" id="CM017635">
    <property type="protein sequence ID" value="TYH35225.1"/>
    <property type="molecule type" value="Genomic_DNA"/>
</dbReference>
<name>A0A5D2HY62_GOSTO</name>
<reference evidence="1 2" key="1">
    <citation type="submission" date="2019-07" db="EMBL/GenBank/DDBJ databases">
        <title>WGS assembly of Gossypium tomentosum.</title>
        <authorList>
            <person name="Chen Z.J."/>
            <person name="Sreedasyam A."/>
            <person name="Ando A."/>
            <person name="Song Q."/>
            <person name="De L."/>
            <person name="Hulse-Kemp A."/>
            <person name="Ding M."/>
            <person name="Ye W."/>
            <person name="Kirkbride R."/>
            <person name="Jenkins J."/>
            <person name="Plott C."/>
            <person name="Lovell J."/>
            <person name="Lin Y.-M."/>
            <person name="Vaughn R."/>
            <person name="Liu B."/>
            <person name="Li W."/>
            <person name="Simpson S."/>
            <person name="Scheffler B."/>
            <person name="Saski C."/>
            <person name="Grover C."/>
            <person name="Hu G."/>
            <person name="Conover J."/>
            <person name="Carlson J."/>
            <person name="Shu S."/>
            <person name="Boston L."/>
            <person name="Williams M."/>
            <person name="Peterson D."/>
            <person name="Mcgee K."/>
            <person name="Jones D."/>
            <person name="Wendel J."/>
            <person name="Stelly D."/>
            <person name="Grimwood J."/>
            <person name="Schmutz J."/>
        </authorList>
    </citation>
    <scope>NUCLEOTIDE SEQUENCE [LARGE SCALE GENOMIC DNA]</scope>
    <source>
        <strain evidence="1">7179.01</strain>
    </source>
</reference>
<evidence type="ECO:0000313" key="1">
    <source>
        <dbReference type="EMBL" id="TYH35225.1"/>
    </source>
</evidence>
<sequence>MASAYYSAAHNRASAIPNDKTGIAVVEGCFKRSIEVHLDKRFLRGLPYWSNCFHLGRYFISQLLHLPYNAEDNRAYILDWLSFSFHYALVSGLPECPSHDCSNLTKIMPLFRKTTLSQVQKSIFSFKRLAAVGMYSCVNNQMAILIFGERFSSQICCKILYDWYLQCR</sequence>
<keyword evidence="2" id="KW-1185">Reference proteome</keyword>
<dbReference type="Proteomes" id="UP000322667">
    <property type="component" value="Chromosome D13"/>
</dbReference>
<evidence type="ECO:0000313" key="2">
    <source>
        <dbReference type="Proteomes" id="UP000322667"/>
    </source>
</evidence>
<accession>A0A5D2HY62</accession>
<dbReference type="AlphaFoldDB" id="A0A5D2HY62"/>
<protein>
    <submittedName>
        <fullName evidence="1">Uncharacterized protein</fullName>
    </submittedName>
</protein>